<dbReference type="GO" id="GO:0022627">
    <property type="term" value="C:cytosolic small ribosomal subunit"/>
    <property type="evidence" value="ECO:0007669"/>
    <property type="project" value="TreeGrafter"/>
</dbReference>
<evidence type="ECO:0000256" key="3">
    <source>
        <dbReference type="ARBA" id="ARBA00023274"/>
    </source>
</evidence>
<evidence type="ECO:0000256" key="1">
    <source>
        <dbReference type="ARBA" id="ARBA00005251"/>
    </source>
</evidence>
<gene>
    <name evidence="4" type="primary">rps16</name>
</gene>
<dbReference type="GO" id="GO:0003735">
    <property type="term" value="F:structural constituent of ribosome"/>
    <property type="evidence" value="ECO:0007669"/>
    <property type="project" value="InterPro"/>
</dbReference>
<evidence type="ECO:0000313" key="5">
    <source>
        <dbReference type="Proteomes" id="UP000243425"/>
    </source>
</evidence>
<dbReference type="InterPro" id="IPR000754">
    <property type="entry name" value="Ribosomal_uS9"/>
</dbReference>
<sequence length="139" mass="15759">MIIQCFGKKKNAIAITTAKKGSGKIKINGVPINLVHPLDIKNKILEPFFILGSNERLNLNFDIFSKGGGKVSQIYAIRQSISKCLVFYYYKYISASKSNLLKIKYLTYDKKLLISDVSRIEPKKYGGLGARARFQKSYR</sequence>
<keyword evidence="3" id="KW-0687">Ribonucleoprotein</keyword>
<geneLocation type="nucleomorph" evidence="4"/>
<proteinExistence type="inferred from homology"/>
<dbReference type="InterPro" id="IPR020568">
    <property type="entry name" value="Ribosomal_Su5_D2-typ_SF"/>
</dbReference>
<dbReference type="GO" id="GO:0003723">
    <property type="term" value="F:RNA binding"/>
    <property type="evidence" value="ECO:0007669"/>
    <property type="project" value="TreeGrafter"/>
</dbReference>
<dbReference type="Pfam" id="PF00380">
    <property type="entry name" value="Ribosomal_S9"/>
    <property type="match status" value="1"/>
</dbReference>
<dbReference type="RefSeq" id="XP_001712872.1">
    <property type="nucleotide sequence ID" value="XM_001712820.1"/>
</dbReference>
<dbReference type="PANTHER" id="PTHR21569:SF16">
    <property type="entry name" value="RIBOSOMAL PROTEIN S16"/>
    <property type="match status" value="1"/>
</dbReference>
<dbReference type="PANTHER" id="PTHR21569">
    <property type="entry name" value="RIBOSOMAL PROTEIN S9"/>
    <property type="match status" value="1"/>
</dbReference>
<dbReference type="SUPFAM" id="SSF54211">
    <property type="entry name" value="Ribosomal protein S5 domain 2-like"/>
    <property type="match status" value="1"/>
</dbReference>
<comment type="similarity">
    <text evidence="1">Belongs to the universal ribosomal protein uS9 family.</text>
</comment>
<dbReference type="EMBL" id="DQ158857">
    <property type="protein sequence ID" value="ABA27260.1"/>
    <property type="molecule type" value="Genomic_DNA"/>
</dbReference>
<dbReference type="InterPro" id="IPR014721">
    <property type="entry name" value="Ribsml_uS5_D2-typ_fold_subgr"/>
</dbReference>
<dbReference type="GeneID" id="5788544"/>
<reference evidence="4 5" key="1">
    <citation type="journal article" date="2006" name="Proc. Natl. Acad. Sci. U.S.A.">
        <title>Complete nucleotide sequence of the chlorarachniophyte nucleomorph: nature's smallest nucleus.</title>
        <authorList>
            <person name="Gilson P.R."/>
            <person name="Su V."/>
            <person name="Slamovits C.H."/>
            <person name="Reith M.E."/>
            <person name="Keeling P.J."/>
            <person name="McFadden G.I."/>
        </authorList>
    </citation>
    <scope>NUCLEOTIDE SEQUENCE [LARGE SCALE GENOMIC DNA]</scope>
    <source>
        <strain evidence="5">CCMP621</strain>
    </source>
</reference>
<keyword evidence="4" id="KW-0542">Nucleomorph</keyword>
<dbReference type="Gene3D" id="3.30.230.10">
    <property type="match status" value="1"/>
</dbReference>
<keyword evidence="2 4" id="KW-0689">Ribosomal protein</keyword>
<accession>Q3LWA6</accession>
<dbReference type="GO" id="GO:0000462">
    <property type="term" value="P:maturation of SSU-rRNA from tricistronic rRNA transcript (SSU-rRNA, 5.8S rRNA, LSU-rRNA)"/>
    <property type="evidence" value="ECO:0007669"/>
    <property type="project" value="TreeGrafter"/>
</dbReference>
<dbReference type="GO" id="GO:0006412">
    <property type="term" value="P:translation"/>
    <property type="evidence" value="ECO:0007669"/>
    <property type="project" value="InterPro"/>
</dbReference>
<dbReference type="Proteomes" id="UP000243425">
    <property type="component" value="Nucleomorph 2"/>
</dbReference>
<evidence type="ECO:0000313" key="4">
    <source>
        <dbReference type="EMBL" id="ABA27260.1"/>
    </source>
</evidence>
<organism evidence="4 5">
    <name type="scientific">Bigelowiella natans</name>
    <name type="common">Pedinomonas minutissima</name>
    <name type="synonym">Chlorarachnion sp. (strain CCMP621)</name>
    <dbReference type="NCBI Taxonomy" id="227086"/>
    <lineage>
        <taxon>Eukaryota</taxon>
        <taxon>Sar</taxon>
        <taxon>Rhizaria</taxon>
        <taxon>Cercozoa</taxon>
        <taxon>Chlorarachniophyceae</taxon>
        <taxon>Bigelowiella</taxon>
    </lineage>
</organism>
<protein>
    <submittedName>
        <fullName evidence="4">Ribosomal protein S16</fullName>
    </submittedName>
</protein>
<name>Q3LWA6_BIGNA</name>
<dbReference type="AlphaFoldDB" id="Q3LWA6"/>
<evidence type="ECO:0000256" key="2">
    <source>
        <dbReference type="ARBA" id="ARBA00022980"/>
    </source>
</evidence>